<feature type="domain" description="BRCT" evidence="2">
    <location>
        <begin position="359"/>
        <end position="430"/>
    </location>
</feature>
<dbReference type="OrthoDB" id="3267102at2759"/>
<dbReference type="SMART" id="SM00292">
    <property type="entry name" value="BRCT"/>
    <property type="match status" value="1"/>
</dbReference>
<feature type="compositionally biased region" description="Polar residues" evidence="1">
    <location>
        <begin position="285"/>
        <end position="294"/>
    </location>
</feature>
<dbReference type="Pfam" id="PF16589">
    <property type="entry name" value="BRCT_2"/>
    <property type="match status" value="1"/>
</dbReference>
<feature type="compositionally biased region" description="Basic and acidic residues" evidence="1">
    <location>
        <begin position="467"/>
        <end position="485"/>
    </location>
</feature>
<keyword evidence="4" id="KW-1185">Reference proteome</keyword>
<dbReference type="PROSITE" id="PS50172">
    <property type="entry name" value="BRCT"/>
    <property type="match status" value="1"/>
</dbReference>
<feature type="region of interest" description="Disordered" evidence="1">
    <location>
        <begin position="275"/>
        <end position="314"/>
    </location>
</feature>
<evidence type="ECO:0000259" key="2">
    <source>
        <dbReference type="PROSITE" id="PS50172"/>
    </source>
</evidence>
<feature type="compositionally biased region" description="Basic residues" evidence="1">
    <location>
        <begin position="438"/>
        <end position="447"/>
    </location>
</feature>
<dbReference type="Gene3D" id="3.40.50.10190">
    <property type="entry name" value="BRCT domain"/>
    <property type="match status" value="1"/>
</dbReference>
<dbReference type="InterPro" id="IPR001357">
    <property type="entry name" value="BRCT_dom"/>
</dbReference>
<evidence type="ECO:0000256" key="1">
    <source>
        <dbReference type="SAM" id="MobiDB-lite"/>
    </source>
</evidence>
<dbReference type="RefSeq" id="XP_012178299.1">
    <property type="nucleotide sequence ID" value="XM_012322909.1"/>
</dbReference>
<dbReference type="STRING" id="599839.J4I894"/>
<dbReference type="EMBL" id="HE796911">
    <property type="protein sequence ID" value="CCL99016.1"/>
    <property type="molecule type" value="Genomic_DNA"/>
</dbReference>
<dbReference type="AlphaFoldDB" id="J4I894"/>
<organism evidence="3 4">
    <name type="scientific">Fibroporia radiculosa</name>
    <dbReference type="NCBI Taxonomy" id="599839"/>
    <lineage>
        <taxon>Eukaryota</taxon>
        <taxon>Fungi</taxon>
        <taxon>Dikarya</taxon>
        <taxon>Basidiomycota</taxon>
        <taxon>Agaricomycotina</taxon>
        <taxon>Agaricomycetes</taxon>
        <taxon>Polyporales</taxon>
        <taxon>Fibroporiaceae</taxon>
        <taxon>Fibroporia</taxon>
    </lineage>
</organism>
<dbReference type="Proteomes" id="UP000006352">
    <property type="component" value="Unassembled WGS sequence"/>
</dbReference>
<dbReference type="SUPFAM" id="SSF52113">
    <property type="entry name" value="BRCT domain"/>
    <property type="match status" value="1"/>
</dbReference>
<dbReference type="GeneID" id="24093927"/>
<feature type="region of interest" description="Disordered" evidence="1">
    <location>
        <begin position="124"/>
        <end position="156"/>
    </location>
</feature>
<proteinExistence type="predicted"/>
<feature type="region of interest" description="Disordered" evidence="1">
    <location>
        <begin position="436"/>
        <end position="495"/>
    </location>
</feature>
<protein>
    <recommendedName>
        <fullName evidence="2">BRCT domain-containing protein</fullName>
    </recommendedName>
</protein>
<feature type="compositionally biased region" description="Polar residues" evidence="1">
    <location>
        <begin position="576"/>
        <end position="586"/>
    </location>
</feature>
<sequence length="695" mass="76872">MDVTATDMMSSQNGGSKLVFLNSSGRPLHVFVETAEFLYRPKLIRELRRGGAIIAHYPSEAQIILVDMETEAGKQFVTDWGSEKVILNWQWARKSIDIGRALLAEDDWGGYRIDDQNRILSNNFEHPLPTPLQTPPHANLSAPDFSDHSTLSSSTSKTLIPPVVPVPTMQISNGVGTAPPIPVPSPLAVTAEIAAAMALLSPQGIQQLLTQLRAGLMSSSQVIPPILAASQENQPSLPNLKELEVNGQYSPETSQRLSVMSEDSVLSAPAFTASPSLKRKELSPETLQQSNSLQYKDRKRRRSDYSRPVAGTSTVTINSLSAPSSSQARLSRTSRNDEEIFKTDAGDSMMFYVQIETRNRGEVVQSIRKHGGKIVPDIPQADVVILAQHTKPFSDWLRRAQQAKRPTAQASYVHDCITEGSILDIEPYSFGDFDFERKRGRPSKSPRKVSSPEAKVKKNKSMPKAKASRDKGAENGTSEGEHWEHSPSPPRHIVTKGGKNLFTSEEHEYFLRYIPVLMSRNPEMTLQAIADKLFEKMPHHPGSSWRSWLGKQTVEVDKWRKKAYIARRKADHDSIPTGSQLGQPEDSSSAQACASSPVSSSLIASPVENSYGEDFQTITNFLAGGGADDRTDEEVWEVLAQQAGLIYHAPSRSAREWQNFWNEHGSDINAVVQKLMKPSNAPCSSEEPYSEKEPE</sequence>
<dbReference type="InterPro" id="IPR036420">
    <property type="entry name" value="BRCT_dom_sf"/>
</dbReference>
<feature type="region of interest" description="Disordered" evidence="1">
    <location>
        <begin position="570"/>
        <end position="594"/>
    </location>
</feature>
<dbReference type="InParanoid" id="J4I894"/>
<evidence type="ECO:0000313" key="4">
    <source>
        <dbReference type="Proteomes" id="UP000006352"/>
    </source>
</evidence>
<evidence type="ECO:0000313" key="3">
    <source>
        <dbReference type="EMBL" id="CCL99016.1"/>
    </source>
</evidence>
<dbReference type="HOGENOM" id="CLU_343578_0_0_1"/>
<name>J4I894_9APHY</name>
<reference evidence="3 4" key="1">
    <citation type="journal article" date="2012" name="Appl. Environ. Microbiol.">
        <title>Short-read sequencing for genomic analysis of the brown rot fungus Fibroporia radiculosa.</title>
        <authorList>
            <person name="Tang J.D."/>
            <person name="Perkins A.D."/>
            <person name="Sonstegard T.S."/>
            <person name="Schroeder S.G."/>
            <person name="Burgess S.C."/>
            <person name="Diehl S.V."/>
        </authorList>
    </citation>
    <scope>NUCLEOTIDE SEQUENCE [LARGE SCALE GENOMIC DNA]</scope>
    <source>
        <strain evidence="3 4">TFFH 294</strain>
    </source>
</reference>
<gene>
    <name evidence="3" type="ORF">FIBRA_01025</name>
</gene>
<accession>J4I894</accession>